<dbReference type="SUPFAM" id="SSF50494">
    <property type="entry name" value="Trypsin-like serine proteases"/>
    <property type="match status" value="1"/>
</dbReference>
<evidence type="ECO:0000313" key="2">
    <source>
        <dbReference type="EMBL" id="DAD83585.1"/>
    </source>
</evidence>
<keyword evidence="1" id="KW-0378">Hydrolase</keyword>
<dbReference type="PRINTS" id="PR00834">
    <property type="entry name" value="PROTEASES2C"/>
</dbReference>
<dbReference type="Gene3D" id="2.40.10.10">
    <property type="entry name" value="Trypsin-like serine proteases"/>
    <property type="match status" value="2"/>
</dbReference>
<dbReference type="EMBL" id="BK014939">
    <property type="protein sequence ID" value="DAD83585.1"/>
    <property type="molecule type" value="Genomic_DNA"/>
</dbReference>
<dbReference type="InterPro" id="IPR009003">
    <property type="entry name" value="Peptidase_S1_PA"/>
</dbReference>
<sequence>MAIIPDFFLNAVVALGIDGGDGKKHWIGTGFIVGRKEIDNPNLSTYYIITNKHVIEQEKYVYVRFNSLGGELVKDYRINLYDSMSVPMFSAHPHDKTDIIALQILPQTLINDKSIWGAFDLADHALTLEQMQNTGVNEGSLVYALGFPMDLVDPIKVPICRLGCISRVTDAFLLKKGAPIFLVDAQTFPGNSGGPIVSRPEHISIDGTPSNTSANLIGILSAYIPYRETLYSRQTGRDRMIQEENSGLTIVHPVDRIKEVVELEWARIETQKKATSDIATLPAPQATREEVAV</sequence>
<name>A0A8S5MMP7_9CAUD</name>
<proteinExistence type="predicted"/>
<dbReference type="InterPro" id="IPR001940">
    <property type="entry name" value="Peptidase_S1C"/>
</dbReference>
<dbReference type="GO" id="GO:0004252">
    <property type="term" value="F:serine-type endopeptidase activity"/>
    <property type="evidence" value="ECO:0007669"/>
    <property type="project" value="InterPro"/>
</dbReference>
<organism evidence="2">
    <name type="scientific">Siphoviridae sp. ct89Z21</name>
    <dbReference type="NCBI Taxonomy" id="2826168"/>
    <lineage>
        <taxon>Viruses</taxon>
        <taxon>Duplodnaviria</taxon>
        <taxon>Heunggongvirae</taxon>
        <taxon>Uroviricota</taxon>
        <taxon>Caudoviricetes</taxon>
    </lineage>
</organism>
<protein>
    <submittedName>
        <fullName evidence="2">Trypsin-like peptidase domain</fullName>
    </submittedName>
</protein>
<dbReference type="GO" id="GO:0006508">
    <property type="term" value="P:proteolysis"/>
    <property type="evidence" value="ECO:0007669"/>
    <property type="project" value="InterPro"/>
</dbReference>
<accession>A0A8S5MMP7</accession>
<reference evidence="2" key="1">
    <citation type="journal article" date="2021" name="Proc. Natl. Acad. Sci. U.S.A.">
        <title>A Catalog of Tens of Thousands of Viruses from Human Metagenomes Reveals Hidden Associations with Chronic Diseases.</title>
        <authorList>
            <person name="Tisza M.J."/>
            <person name="Buck C.B."/>
        </authorList>
    </citation>
    <scope>NUCLEOTIDE SEQUENCE</scope>
    <source>
        <strain evidence="2">Ct89Z21</strain>
    </source>
</reference>
<dbReference type="InterPro" id="IPR043504">
    <property type="entry name" value="Peptidase_S1_PA_chymotrypsin"/>
</dbReference>
<evidence type="ECO:0000256" key="1">
    <source>
        <dbReference type="ARBA" id="ARBA00022801"/>
    </source>
</evidence>
<dbReference type="Pfam" id="PF13365">
    <property type="entry name" value="Trypsin_2"/>
    <property type="match status" value="1"/>
</dbReference>